<name>A0A6P8YM74_THRPL</name>
<dbReference type="Gene3D" id="2.160.20.10">
    <property type="entry name" value="Single-stranded right-handed beta-helix, Pectin lyase-like"/>
    <property type="match status" value="1"/>
</dbReference>
<evidence type="ECO:0000256" key="6">
    <source>
        <dbReference type="ARBA" id="ARBA00039082"/>
    </source>
</evidence>
<evidence type="ECO:0000313" key="10">
    <source>
        <dbReference type="RefSeq" id="XP_034241038.1"/>
    </source>
</evidence>
<accession>A0A6P8YM74</accession>
<evidence type="ECO:0000256" key="3">
    <source>
        <dbReference type="ARBA" id="ARBA00023239"/>
    </source>
</evidence>
<evidence type="ECO:0000256" key="4">
    <source>
        <dbReference type="ARBA" id="ARBA00036818"/>
    </source>
</evidence>
<evidence type="ECO:0000256" key="2">
    <source>
        <dbReference type="ARBA" id="ARBA00023180"/>
    </source>
</evidence>
<evidence type="ECO:0000256" key="7">
    <source>
        <dbReference type="SAM" id="SignalP"/>
    </source>
</evidence>
<dbReference type="EC" id="4.2.2.10" evidence="6"/>
<dbReference type="KEGG" id="tpal:117645164"/>
<evidence type="ECO:0000256" key="5">
    <source>
        <dbReference type="ARBA" id="ARBA00037631"/>
    </source>
</evidence>
<dbReference type="AlphaFoldDB" id="A0A6P8YM74"/>
<dbReference type="Pfam" id="PF00544">
    <property type="entry name" value="Pectate_lyase_4"/>
    <property type="match status" value="1"/>
</dbReference>
<proteinExistence type="predicted"/>
<protein>
    <recommendedName>
        <fullName evidence="6">pectin lyase</fullName>
        <ecNumber evidence="6">4.2.2.10</ecNumber>
    </recommendedName>
</protein>
<dbReference type="InterPro" id="IPR011050">
    <property type="entry name" value="Pectin_lyase_fold/virulence"/>
</dbReference>
<dbReference type="SUPFAM" id="SSF51126">
    <property type="entry name" value="Pectin lyase-like"/>
    <property type="match status" value="1"/>
</dbReference>
<dbReference type="Proteomes" id="UP000515158">
    <property type="component" value="Unplaced"/>
</dbReference>
<keyword evidence="2" id="KW-0325">Glycoprotein</keyword>
<keyword evidence="7" id="KW-0732">Signal</keyword>
<dbReference type="GO" id="GO:0047490">
    <property type="term" value="F:pectin lyase activity"/>
    <property type="evidence" value="ECO:0007669"/>
    <property type="project" value="UniProtKB-EC"/>
</dbReference>
<dbReference type="InParanoid" id="A0A6P8YM74"/>
<dbReference type="OrthoDB" id="8183574at2759"/>
<sequence>MSPFLLIVCLLPVTVLAGGWNKNCIKKPVGFGYRTTGGQGGRTVTPKNIQELKNYLGSKEKLIIVLDRTYDFTNSEGWATSSGCVILKCGGGYQESLAHAGTCNGRPLTKVKYAKAGTTEIIVGSNKSILGKNGKGVIKGKGLRIKNAQNVIIRDISITDINPKVVWAGDALAFDNVKNVWVHGVTFARIGRQHLVTYQQQNTGITVSSCFFDGTSKNSAFCNGAQYWIWLFWGTRDEITLINNHVFKTAGRTPHAGGWSKALSYVHMIGNYMDLNPHTGIEPRSGSNILAEGNVFKQYTNVINPQAKGGHLALVNNAKQAATCKKYFGQNCKVNSLQGSKSTTWFDESVLQAFSKLDRNAINGARAASCL</sequence>
<dbReference type="GeneID" id="117645164"/>
<dbReference type="PANTHER" id="PTHR31683:SF67">
    <property type="entry name" value="PECTIN LYASE F-RELATED"/>
    <property type="match status" value="1"/>
</dbReference>
<evidence type="ECO:0000313" key="9">
    <source>
        <dbReference type="Proteomes" id="UP000515158"/>
    </source>
</evidence>
<dbReference type="GO" id="GO:0030570">
    <property type="term" value="F:pectate lyase activity"/>
    <property type="evidence" value="ECO:0007669"/>
    <property type="project" value="InterPro"/>
</dbReference>
<evidence type="ECO:0000259" key="8">
    <source>
        <dbReference type="SMART" id="SM00656"/>
    </source>
</evidence>
<dbReference type="InterPro" id="IPR012334">
    <property type="entry name" value="Pectin_lyas_fold"/>
</dbReference>
<gene>
    <name evidence="10" type="primary">LOC117645164</name>
</gene>
<evidence type="ECO:0000256" key="1">
    <source>
        <dbReference type="ARBA" id="ARBA00023157"/>
    </source>
</evidence>
<feature type="domain" description="Pectate lyase" evidence="8">
    <location>
        <begin position="82"/>
        <end position="302"/>
    </location>
</feature>
<organism evidence="10">
    <name type="scientific">Thrips palmi</name>
    <name type="common">Melon thrips</name>
    <dbReference type="NCBI Taxonomy" id="161013"/>
    <lineage>
        <taxon>Eukaryota</taxon>
        <taxon>Metazoa</taxon>
        <taxon>Ecdysozoa</taxon>
        <taxon>Arthropoda</taxon>
        <taxon>Hexapoda</taxon>
        <taxon>Insecta</taxon>
        <taxon>Pterygota</taxon>
        <taxon>Neoptera</taxon>
        <taxon>Paraneoptera</taxon>
        <taxon>Thysanoptera</taxon>
        <taxon>Terebrantia</taxon>
        <taxon>Thripoidea</taxon>
        <taxon>Thripidae</taxon>
        <taxon>Thrips</taxon>
    </lineage>
</organism>
<feature type="signal peptide" evidence="7">
    <location>
        <begin position="1"/>
        <end position="17"/>
    </location>
</feature>
<keyword evidence="3 10" id="KW-0456">Lyase</keyword>
<dbReference type="InterPro" id="IPR002022">
    <property type="entry name" value="Pec_lyase"/>
</dbReference>
<keyword evidence="9" id="KW-1185">Reference proteome</keyword>
<comment type="catalytic activity">
    <reaction evidence="4">
        <text>Eliminative cleavage of (1-&gt;4)-alpha-D-galacturonan methyl ester to give oligosaccharides with 4-deoxy-6-O-methyl-alpha-D-galact-4-enuronosyl groups at their non-reducing ends.</text>
        <dbReference type="EC" id="4.2.2.10"/>
    </reaction>
</comment>
<reference evidence="10" key="1">
    <citation type="submission" date="2025-08" db="UniProtKB">
        <authorList>
            <consortium name="RefSeq"/>
        </authorList>
    </citation>
    <scope>IDENTIFICATION</scope>
    <source>
        <tissue evidence="10">Total insect</tissue>
    </source>
</reference>
<keyword evidence="1" id="KW-1015">Disulfide bond</keyword>
<dbReference type="InterPro" id="IPR045032">
    <property type="entry name" value="PEL"/>
</dbReference>
<dbReference type="RefSeq" id="XP_034241038.1">
    <property type="nucleotide sequence ID" value="XM_034385147.1"/>
</dbReference>
<comment type="function">
    <text evidence="5">Pectinolytic enzymes consist of four classes of enzymes: pectin lyase, polygalacturonase, pectin methylesterase and rhamnogalacturonase. Among pectinolytic enzymes, pectin lyase is the most important in depolymerization of pectin, since it cleaves internal glycosidic bonds of highly methylated pectins.</text>
</comment>
<feature type="chain" id="PRO_5027710562" description="pectin lyase" evidence="7">
    <location>
        <begin position="18"/>
        <end position="371"/>
    </location>
</feature>
<dbReference type="SMART" id="SM00656">
    <property type="entry name" value="Amb_all"/>
    <property type="match status" value="1"/>
</dbReference>
<dbReference type="PANTHER" id="PTHR31683">
    <property type="entry name" value="PECTATE LYASE 18-RELATED"/>
    <property type="match status" value="1"/>
</dbReference>